<dbReference type="Gene3D" id="3.40.50.2000">
    <property type="entry name" value="Glycogen Phosphorylase B"/>
    <property type="match status" value="2"/>
</dbReference>
<dbReference type="Pfam" id="PF00534">
    <property type="entry name" value="Glycos_transf_1"/>
    <property type="match status" value="1"/>
</dbReference>
<gene>
    <name evidence="5" type="ORF">J4573_47325</name>
</gene>
<dbReference type="AlphaFoldDB" id="A0A939PLX6"/>
<dbReference type="RefSeq" id="WP_208263003.1">
    <property type="nucleotide sequence ID" value="NZ_JAGEOJ010000029.1"/>
</dbReference>
<dbReference type="GO" id="GO:0016757">
    <property type="term" value="F:glycosyltransferase activity"/>
    <property type="evidence" value="ECO:0007669"/>
    <property type="project" value="UniProtKB-KW"/>
</dbReference>
<evidence type="ECO:0000256" key="1">
    <source>
        <dbReference type="ARBA" id="ARBA00022676"/>
    </source>
</evidence>
<dbReference type="InterPro" id="IPR028098">
    <property type="entry name" value="Glyco_trans_4-like_N"/>
</dbReference>
<keyword evidence="6" id="KW-1185">Reference proteome</keyword>
<evidence type="ECO:0000313" key="5">
    <source>
        <dbReference type="EMBL" id="MBO2454772.1"/>
    </source>
</evidence>
<protein>
    <submittedName>
        <fullName evidence="5">Glycosyltransferase</fullName>
    </submittedName>
</protein>
<accession>A0A939PLX6</accession>
<dbReference type="InterPro" id="IPR001296">
    <property type="entry name" value="Glyco_trans_1"/>
</dbReference>
<dbReference type="Proteomes" id="UP000669179">
    <property type="component" value="Unassembled WGS sequence"/>
</dbReference>
<sequence>MVGNRDIFLICNNFEVLGGVQTWVHFMARQLTDRGHRVHVIGIMRPQNRHDHGSDFPYRTTALHPAFPRGEWHLRGRARVSGKARRLRAEKFEGVERLRDLLRDARPGAIAVVAEVWGMEWVRRAAPPGMRVVGMVHESYAACRQAGRHGRVLEHFVHADRLLALTRADAEAFARDGLANADHIPNALHVAPERHADLDAPVVVRLGRLDYDKGQDMLLEAWSGVAPHHPDWTLRIYGSAKGDGAEFRRLEKQTAALGLSASVEWPGPTSDITPALLGGSIFALTSREEGFPMAILEAMAHGVPCVAFDCAPGIGELITHGEDGVIVPAGNTTEFARELRRLIDDPALRKRLGGAARESVRRYAPEAILSRWDETFALLDR</sequence>
<evidence type="ECO:0000256" key="2">
    <source>
        <dbReference type="ARBA" id="ARBA00022679"/>
    </source>
</evidence>
<evidence type="ECO:0000259" key="3">
    <source>
        <dbReference type="Pfam" id="PF00534"/>
    </source>
</evidence>
<keyword evidence="1" id="KW-0328">Glycosyltransferase</keyword>
<reference evidence="5" key="1">
    <citation type="submission" date="2021-03" db="EMBL/GenBank/DDBJ databases">
        <authorList>
            <person name="Kanchanasin P."/>
            <person name="Saeng-In P."/>
            <person name="Phongsopitanun W."/>
            <person name="Yuki M."/>
            <person name="Kudo T."/>
            <person name="Ohkuma M."/>
            <person name="Tanasupawat S."/>
        </authorList>
    </citation>
    <scope>NUCLEOTIDE SEQUENCE</scope>
    <source>
        <strain evidence="5">GKU 128</strain>
    </source>
</reference>
<evidence type="ECO:0000313" key="6">
    <source>
        <dbReference type="Proteomes" id="UP000669179"/>
    </source>
</evidence>
<proteinExistence type="predicted"/>
<dbReference type="Pfam" id="PF13439">
    <property type="entry name" value="Glyco_transf_4"/>
    <property type="match status" value="1"/>
</dbReference>
<name>A0A939PLX6_9ACTN</name>
<dbReference type="EMBL" id="JAGEOJ010000029">
    <property type="protein sequence ID" value="MBO2454772.1"/>
    <property type="molecule type" value="Genomic_DNA"/>
</dbReference>
<dbReference type="SUPFAM" id="SSF53756">
    <property type="entry name" value="UDP-Glycosyltransferase/glycogen phosphorylase"/>
    <property type="match status" value="1"/>
</dbReference>
<feature type="domain" description="Glycosyltransferase subfamily 4-like N-terminal" evidence="4">
    <location>
        <begin position="18"/>
        <end position="187"/>
    </location>
</feature>
<evidence type="ECO:0000259" key="4">
    <source>
        <dbReference type="Pfam" id="PF13439"/>
    </source>
</evidence>
<organism evidence="5 6">
    <name type="scientific">Actinomadura barringtoniae</name>
    <dbReference type="NCBI Taxonomy" id="1427535"/>
    <lineage>
        <taxon>Bacteria</taxon>
        <taxon>Bacillati</taxon>
        <taxon>Actinomycetota</taxon>
        <taxon>Actinomycetes</taxon>
        <taxon>Streptosporangiales</taxon>
        <taxon>Thermomonosporaceae</taxon>
        <taxon>Actinomadura</taxon>
    </lineage>
</organism>
<dbReference type="PANTHER" id="PTHR12526:SF630">
    <property type="entry name" value="GLYCOSYLTRANSFERASE"/>
    <property type="match status" value="1"/>
</dbReference>
<dbReference type="PANTHER" id="PTHR12526">
    <property type="entry name" value="GLYCOSYLTRANSFERASE"/>
    <property type="match status" value="1"/>
</dbReference>
<comment type="caution">
    <text evidence="5">The sequence shown here is derived from an EMBL/GenBank/DDBJ whole genome shotgun (WGS) entry which is preliminary data.</text>
</comment>
<feature type="domain" description="Glycosyl transferase family 1" evidence="3">
    <location>
        <begin position="197"/>
        <end position="358"/>
    </location>
</feature>
<keyword evidence="2" id="KW-0808">Transferase</keyword>